<accession>A0A0A8XSP5</accession>
<reference evidence="2" key="2">
    <citation type="journal article" date="2015" name="Data Brief">
        <title>Shoot transcriptome of the giant reed, Arundo donax.</title>
        <authorList>
            <person name="Barrero R.A."/>
            <person name="Guerrero F.D."/>
            <person name="Moolhuijzen P."/>
            <person name="Goolsby J.A."/>
            <person name="Tidwell J."/>
            <person name="Bellgard S.E."/>
            <person name="Bellgard M.I."/>
        </authorList>
    </citation>
    <scope>NUCLEOTIDE SEQUENCE</scope>
    <source>
        <tissue evidence="2">Shoot tissue taken approximately 20 cm above the soil surface</tissue>
    </source>
</reference>
<dbReference type="PANTHER" id="PTHR34998">
    <property type="entry name" value="OS04G0357400 PROTEIN-RELATED"/>
    <property type="match status" value="1"/>
</dbReference>
<dbReference type="AlphaFoldDB" id="A0A0A8XSP5"/>
<organism evidence="2">
    <name type="scientific">Arundo donax</name>
    <name type="common">Giant reed</name>
    <name type="synonym">Donax arundinaceus</name>
    <dbReference type="NCBI Taxonomy" id="35708"/>
    <lineage>
        <taxon>Eukaryota</taxon>
        <taxon>Viridiplantae</taxon>
        <taxon>Streptophyta</taxon>
        <taxon>Embryophyta</taxon>
        <taxon>Tracheophyta</taxon>
        <taxon>Spermatophyta</taxon>
        <taxon>Magnoliopsida</taxon>
        <taxon>Liliopsida</taxon>
        <taxon>Poales</taxon>
        <taxon>Poaceae</taxon>
        <taxon>PACMAD clade</taxon>
        <taxon>Arundinoideae</taxon>
        <taxon>Arundineae</taxon>
        <taxon>Arundo</taxon>
    </lineage>
</organism>
<proteinExistence type="predicted"/>
<reference evidence="2" key="1">
    <citation type="submission" date="2014-09" db="EMBL/GenBank/DDBJ databases">
        <authorList>
            <person name="Magalhaes I.L.F."/>
            <person name="Oliveira U."/>
            <person name="Santos F.R."/>
            <person name="Vidigal T.H.D.A."/>
            <person name="Brescovit A.D."/>
            <person name="Santos A.J."/>
        </authorList>
    </citation>
    <scope>NUCLEOTIDE SEQUENCE</scope>
    <source>
        <tissue evidence="2">Shoot tissue taken approximately 20 cm above the soil surface</tissue>
    </source>
</reference>
<evidence type="ECO:0000313" key="2">
    <source>
        <dbReference type="EMBL" id="JAD15670.1"/>
    </source>
</evidence>
<keyword evidence="1" id="KW-0732">Signal</keyword>
<protein>
    <submittedName>
        <fullName evidence="2">Uncharacterized protein</fullName>
    </submittedName>
</protein>
<dbReference type="EMBL" id="GBRH01282225">
    <property type="protein sequence ID" value="JAD15670.1"/>
    <property type="molecule type" value="Transcribed_RNA"/>
</dbReference>
<evidence type="ECO:0000256" key="1">
    <source>
        <dbReference type="SAM" id="SignalP"/>
    </source>
</evidence>
<sequence length="113" mass="11895">MGRRVCVSLLVLLGVVLALAGPVAGGMKATFIAGSPGSWSADAAALRRLMSARLEDGVAPELTVDLELHRRVLAGSIRPPVLNRDRPACLGSCAGRGRPYTGRDCKSLYQCPH</sequence>
<dbReference type="PANTHER" id="PTHR34998:SF10">
    <property type="match status" value="1"/>
</dbReference>
<feature type="chain" id="PRO_5002044474" evidence="1">
    <location>
        <begin position="21"/>
        <end position="113"/>
    </location>
</feature>
<feature type="signal peptide" evidence="1">
    <location>
        <begin position="1"/>
        <end position="20"/>
    </location>
</feature>
<name>A0A0A8XSP5_ARUDO</name>